<evidence type="ECO:0000256" key="5">
    <source>
        <dbReference type="ARBA" id="ARBA00022692"/>
    </source>
</evidence>
<keyword evidence="7" id="KW-0472">Membrane</keyword>
<evidence type="ECO:0000256" key="4">
    <source>
        <dbReference type="ARBA" id="ARBA00022679"/>
    </source>
</evidence>
<evidence type="ECO:0000256" key="1">
    <source>
        <dbReference type="ARBA" id="ARBA00004167"/>
    </source>
</evidence>
<evidence type="ECO:0000256" key="7">
    <source>
        <dbReference type="ARBA" id="ARBA00023136"/>
    </source>
</evidence>
<proteinExistence type="inferred from homology"/>
<protein>
    <recommendedName>
        <fullName evidence="8">Glycosyltransferase family 92 protein</fullName>
        <ecNumber evidence="8">2.4.1.-</ecNumber>
    </recommendedName>
</protein>
<dbReference type="Pfam" id="PF01697">
    <property type="entry name" value="Glyco_transf_92"/>
    <property type="match status" value="1"/>
</dbReference>
<accession>A0A9D4E2B2</accession>
<keyword evidence="3 8" id="KW-0328">Glycosyltransferase</keyword>
<dbReference type="GO" id="GO:0005737">
    <property type="term" value="C:cytoplasm"/>
    <property type="evidence" value="ECO:0007669"/>
    <property type="project" value="TreeGrafter"/>
</dbReference>
<evidence type="ECO:0000313" key="9">
    <source>
        <dbReference type="EMBL" id="KAH3772482.1"/>
    </source>
</evidence>
<evidence type="ECO:0000313" key="10">
    <source>
        <dbReference type="Proteomes" id="UP000828390"/>
    </source>
</evidence>
<name>A0A9D4E2B2_DREPO</name>
<keyword evidence="10" id="KW-1185">Reference proteome</keyword>
<dbReference type="EC" id="2.4.1.-" evidence="8"/>
<dbReference type="GO" id="GO:0016757">
    <property type="term" value="F:glycosyltransferase activity"/>
    <property type="evidence" value="ECO:0007669"/>
    <property type="project" value="UniProtKB-UniRule"/>
</dbReference>
<reference evidence="9" key="1">
    <citation type="journal article" date="2019" name="bioRxiv">
        <title>The Genome of the Zebra Mussel, Dreissena polymorpha: A Resource for Invasive Species Research.</title>
        <authorList>
            <person name="McCartney M.A."/>
            <person name="Auch B."/>
            <person name="Kono T."/>
            <person name="Mallez S."/>
            <person name="Zhang Y."/>
            <person name="Obille A."/>
            <person name="Becker A."/>
            <person name="Abrahante J.E."/>
            <person name="Garbe J."/>
            <person name="Badalamenti J.P."/>
            <person name="Herman A."/>
            <person name="Mangelson H."/>
            <person name="Liachko I."/>
            <person name="Sullivan S."/>
            <person name="Sone E.D."/>
            <person name="Koren S."/>
            <person name="Silverstein K.A.T."/>
            <person name="Beckman K.B."/>
            <person name="Gohl D.M."/>
        </authorList>
    </citation>
    <scope>NUCLEOTIDE SEQUENCE</scope>
    <source>
        <strain evidence="9">Duluth1</strain>
        <tissue evidence="9">Whole animal</tissue>
    </source>
</reference>
<dbReference type="PANTHER" id="PTHR21461">
    <property type="entry name" value="GLYCOSYLTRANSFERASE FAMILY 92 PROTEIN"/>
    <property type="match status" value="1"/>
</dbReference>
<evidence type="ECO:0000256" key="8">
    <source>
        <dbReference type="RuleBase" id="RU366017"/>
    </source>
</evidence>
<dbReference type="AlphaFoldDB" id="A0A9D4E2B2"/>
<organism evidence="9 10">
    <name type="scientific">Dreissena polymorpha</name>
    <name type="common">Zebra mussel</name>
    <name type="synonym">Mytilus polymorpha</name>
    <dbReference type="NCBI Taxonomy" id="45954"/>
    <lineage>
        <taxon>Eukaryota</taxon>
        <taxon>Metazoa</taxon>
        <taxon>Spiralia</taxon>
        <taxon>Lophotrochozoa</taxon>
        <taxon>Mollusca</taxon>
        <taxon>Bivalvia</taxon>
        <taxon>Autobranchia</taxon>
        <taxon>Heteroconchia</taxon>
        <taxon>Euheterodonta</taxon>
        <taxon>Imparidentia</taxon>
        <taxon>Neoheterodontei</taxon>
        <taxon>Myida</taxon>
        <taxon>Dreissenoidea</taxon>
        <taxon>Dreissenidae</taxon>
        <taxon>Dreissena</taxon>
    </lineage>
</organism>
<comment type="subcellular location">
    <subcellularLocation>
        <location evidence="1">Membrane</location>
        <topology evidence="1">Single-pass membrane protein</topology>
    </subcellularLocation>
</comment>
<evidence type="ECO:0000256" key="6">
    <source>
        <dbReference type="ARBA" id="ARBA00022989"/>
    </source>
</evidence>
<comment type="similarity">
    <text evidence="2 8">Belongs to the glycosyltransferase 92 family.</text>
</comment>
<keyword evidence="4 8" id="KW-0808">Transferase</keyword>
<reference evidence="9" key="2">
    <citation type="submission" date="2020-11" db="EMBL/GenBank/DDBJ databases">
        <authorList>
            <person name="McCartney M.A."/>
            <person name="Auch B."/>
            <person name="Kono T."/>
            <person name="Mallez S."/>
            <person name="Becker A."/>
            <person name="Gohl D.M."/>
            <person name="Silverstein K.A.T."/>
            <person name="Koren S."/>
            <person name="Bechman K.B."/>
            <person name="Herman A."/>
            <person name="Abrahante J.E."/>
            <person name="Garbe J."/>
        </authorList>
    </citation>
    <scope>NUCLEOTIDE SEQUENCE</scope>
    <source>
        <strain evidence="9">Duluth1</strain>
        <tissue evidence="9">Whole animal</tissue>
    </source>
</reference>
<keyword evidence="6" id="KW-1133">Transmembrane helix</keyword>
<evidence type="ECO:0000256" key="3">
    <source>
        <dbReference type="ARBA" id="ARBA00022676"/>
    </source>
</evidence>
<comment type="caution">
    <text evidence="9">The sequence shown here is derived from an EMBL/GenBank/DDBJ whole genome shotgun (WGS) entry which is preliminary data.</text>
</comment>
<dbReference type="PANTHER" id="PTHR21461:SF69">
    <property type="entry name" value="GLYCOSYLTRANSFERASE FAMILY 92 PROTEIN"/>
    <property type="match status" value="1"/>
</dbReference>
<gene>
    <name evidence="9" type="ORF">DPMN_173822</name>
</gene>
<evidence type="ECO:0000256" key="2">
    <source>
        <dbReference type="ARBA" id="ARBA00007647"/>
    </source>
</evidence>
<keyword evidence="5" id="KW-0812">Transmembrane</keyword>
<dbReference type="InterPro" id="IPR008166">
    <property type="entry name" value="Glyco_transf_92"/>
</dbReference>
<dbReference type="GO" id="GO:0016020">
    <property type="term" value="C:membrane"/>
    <property type="evidence" value="ECO:0007669"/>
    <property type="project" value="UniProtKB-SubCell"/>
</dbReference>
<dbReference type="EMBL" id="JAIWYP010000009">
    <property type="protein sequence ID" value="KAH3772482.1"/>
    <property type="molecule type" value="Genomic_DNA"/>
</dbReference>
<dbReference type="Proteomes" id="UP000828390">
    <property type="component" value="Unassembled WGS sequence"/>
</dbReference>
<sequence length="435" mass="50490">MCCCEIYIWRSWFWRILRVNTANLTISNATRYELNIKSSSVEETDVKIQSECLNGIVFRQEKVQEHAWLPVDQGMNAYVFSAFYDAETNSVLLIGLKLSGVILRYTCQLWYANGTGRGHVNSHVFRESKMVVDNAYGESHERRYTSVRFKCFSPLGKKPSYVSAVETPCREPSNHIAVKSMEIPKTYKRRFTVCLMPLHNNFNDSYALVQWIELNLLLGAENFVVYNYSSSANIRTILDLYTKRNITEVVQWSIPVEEVHYFGQVAAINDCLYRSKHDSEFLVNVDLDEYIIPRYNAKTWSDVIANSSEIAFVFRNVFYRKDVSSRENDFPNKPMAEEYKLSTLLTSVHDAKILPHNQRSKYIVRTSKVNVLMIHEVPFFGNGARALFVSPHVASVHHYRDDKADHDKFIHDDTVLQKYGQQLIENVKDTWEHLS</sequence>